<dbReference type="EMBL" id="FXZA01000013">
    <property type="protein sequence ID" value="SMX85893.1"/>
    <property type="molecule type" value="Genomic_DNA"/>
</dbReference>
<evidence type="ECO:0000256" key="1">
    <source>
        <dbReference type="SAM" id="MobiDB-lite"/>
    </source>
</evidence>
<evidence type="ECO:0000313" key="3">
    <source>
        <dbReference type="Proteomes" id="UP000234498"/>
    </source>
</evidence>
<dbReference type="RefSeq" id="WP_164742834.1">
    <property type="nucleotide sequence ID" value="NZ_CP026734.1"/>
</dbReference>
<gene>
    <name evidence="2" type="ORF">BLIN101_02228</name>
</gene>
<reference evidence="3" key="1">
    <citation type="submission" date="2017-03" db="EMBL/GenBank/DDBJ databases">
        <authorList>
            <person name="Monnet C."/>
        </authorList>
    </citation>
    <scope>NUCLEOTIDE SEQUENCE [LARGE SCALE GENOMIC DNA]</scope>
    <source>
        <strain evidence="3">Mu101</strain>
    </source>
</reference>
<organism evidence="2 3">
    <name type="scientific">Brevibacterium linens</name>
    <dbReference type="NCBI Taxonomy" id="1703"/>
    <lineage>
        <taxon>Bacteria</taxon>
        <taxon>Bacillati</taxon>
        <taxon>Actinomycetota</taxon>
        <taxon>Actinomycetes</taxon>
        <taxon>Micrococcales</taxon>
        <taxon>Brevibacteriaceae</taxon>
        <taxon>Brevibacterium</taxon>
    </lineage>
</organism>
<accession>A0A2H1JEQ1</accession>
<feature type="region of interest" description="Disordered" evidence="1">
    <location>
        <begin position="25"/>
        <end position="48"/>
    </location>
</feature>
<feature type="compositionally biased region" description="Low complexity" evidence="1">
    <location>
        <begin position="26"/>
        <end position="48"/>
    </location>
</feature>
<dbReference type="GeneID" id="303223092"/>
<proteinExistence type="predicted"/>
<protein>
    <submittedName>
        <fullName evidence="2">Uncharacterized protein</fullName>
    </submittedName>
</protein>
<dbReference type="AlphaFoldDB" id="A0A2H1JEQ1"/>
<name>A0A2H1JEQ1_BRELN</name>
<dbReference type="Proteomes" id="UP000234498">
    <property type="component" value="Unassembled WGS sequence"/>
</dbReference>
<evidence type="ECO:0000313" key="2">
    <source>
        <dbReference type="EMBL" id="SMX85893.1"/>
    </source>
</evidence>
<sequence length="48" mass="4922">MWRATVVAAHELPWAEARFVPADVLSSSSSSPRVSVRVVGSPAAGTAG</sequence>